<evidence type="ECO:0000313" key="3">
    <source>
        <dbReference type="Proteomes" id="UP000198976"/>
    </source>
</evidence>
<dbReference type="PANTHER" id="PTHR43792">
    <property type="entry name" value="GNAT FAMILY, PUTATIVE (AFU_ORTHOLOGUE AFUA_3G00765)-RELATED-RELATED"/>
    <property type="match status" value="1"/>
</dbReference>
<dbReference type="PROSITE" id="PS51186">
    <property type="entry name" value="GNAT"/>
    <property type="match status" value="1"/>
</dbReference>
<sequence>MTDMTADSTPLMTERLCLRPPQDADVDAVFKIHSDPLTYRHRPELTMKDRDEAVELTSAWQQDWHQHGIGYFVVLTYGGETIGFTGVRHAVEGDETVLNLYYRFASQAQGKGYATEAASAALEWARDRHPQLPIVAIIDPANTASARLAEKLGLRLVPGAGEAGDHEVYRLQG</sequence>
<gene>
    <name evidence="2" type="ORF">SAMN04489714_0120</name>
</gene>
<dbReference type="SUPFAM" id="SSF55729">
    <property type="entry name" value="Acyl-CoA N-acyltransferases (Nat)"/>
    <property type="match status" value="1"/>
</dbReference>
<dbReference type="Gene3D" id="3.40.630.30">
    <property type="match status" value="1"/>
</dbReference>
<evidence type="ECO:0000259" key="1">
    <source>
        <dbReference type="PROSITE" id="PS51186"/>
    </source>
</evidence>
<reference evidence="2 3" key="1">
    <citation type="submission" date="2016-10" db="EMBL/GenBank/DDBJ databases">
        <authorList>
            <person name="Varghese N."/>
            <person name="Submissions S."/>
        </authorList>
    </citation>
    <scope>NUCLEOTIDE SEQUENCE [LARGE SCALE GENOMIC DNA]</scope>
    <source>
        <strain evidence="2 3">DSM 9169</strain>
    </source>
</reference>
<dbReference type="EMBL" id="LT629792">
    <property type="protein sequence ID" value="SDT85638.1"/>
    <property type="molecule type" value="Genomic_DNA"/>
</dbReference>
<organism evidence="2 3">
    <name type="scientific">Schaalia radingae</name>
    <dbReference type="NCBI Taxonomy" id="131110"/>
    <lineage>
        <taxon>Bacteria</taxon>
        <taxon>Bacillati</taxon>
        <taxon>Actinomycetota</taxon>
        <taxon>Actinomycetes</taxon>
        <taxon>Actinomycetales</taxon>
        <taxon>Actinomycetaceae</taxon>
        <taxon>Schaalia</taxon>
    </lineage>
</organism>
<evidence type="ECO:0000313" key="2">
    <source>
        <dbReference type="EMBL" id="SDT85638.1"/>
    </source>
</evidence>
<feature type="domain" description="N-acetyltransferase" evidence="1">
    <location>
        <begin position="16"/>
        <end position="173"/>
    </location>
</feature>
<dbReference type="Proteomes" id="UP000198976">
    <property type="component" value="Chromosome I"/>
</dbReference>
<dbReference type="CDD" id="cd04301">
    <property type="entry name" value="NAT_SF"/>
    <property type="match status" value="1"/>
</dbReference>
<protein>
    <submittedName>
        <fullName evidence="2">Protein N-acetyltransferase, RimJ/RimL family</fullName>
    </submittedName>
</protein>
<dbReference type="InterPro" id="IPR051531">
    <property type="entry name" value="N-acetyltransferase"/>
</dbReference>
<dbReference type="InterPro" id="IPR000182">
    <property type="entry name" value="GNAT_dom"/>
</dbReference>
<accession>A0ABY0V4U9</accession>
<dbReference type="Pfam" id="PF13302">
    <property type="entry name" value="Acetyltransf_3"/>
    <property type="match status" value="1"/>
</dbReference>
<proteinExistence type="predicted"/>
<name>A0ABY0V4U9_9ACTO</name>
<keyword evidence="3" id="KW-1185">Reference proteome</keyword>
<dbReference type="PANTHER" id="PTHR43792:SF1">
    <property type="entry name" value="N-ACETYLTRANSFERASE DOMAIN-CONTAINING PROTEIN"/>
    <property type="match status" value="1"/>
</dbReference>
<dbReference type="InterPro" id="IPR016181">
    <property type="entry name" value="Acyl_CoA_acyltransferase"/>
</dbReference>
<dbReference type="RefSeq" id="WP_257590347.1">
    <property type="nucleotide sequence ID" value="NZ_LT629792.1"/>
</dbReference>